<keyword evidence="3" id="KW-1133">Transmembrane helix</keyword>
<keyword evidence="3" id="KW-0812">Transmembrane</keyword>
<comment type="subcellular location">
    <subcellularLocation>
        <location evidence="1">Membrane</location>
        <topology evidence="1">Multi-pass membrane protein</topology>
    </subcellularLocation>
</comment>
<feature type="transmembrane region" description="Helical" evidence="3">
    <location>
        <begin position="398"/>
        <end position="420"/>
    </location>
</feature>
<keyword evidence="3" id="KW-0472">Membrane</keyword>
<dbReference type="Pfam" id="PF07690">
    <property type="entry name" value="MFS_1"/>
    <property type="match status" value="1"/>
</dbReference>
<dbReference type="OrthoDB" id="5667at2759"/>
<feature type="transmembrane region" description="Helical" evidence="3">
    <location>
        <begin position="129"/>
        <end position="150"/>
    </location>
</feature>
<feature type="transmembrane region" description="Helical" evidence="3">
    <location>
        <begin position="248"/>
        <end position="271"/>
    </location>
</feature>
<protein>
    <submittedName>
        <fullName evidence="5">MFS general substrate transporter</fullName>
    </submittedName>
</protein>
<sequence length="433" mass="46136">MSNPNKEMQAEAVVESTNSSIHTPATDEKELNIRSALVLSGAFCAFFCSVGFFNAFGIFQEYYHAHQLSAKSEFDISWIGSFAICAMYLSSPAVGIAYDKVGPNMLLGIGSVGALFAVFMVSLCKEYYQIFLAQALVFGISSAFLVTPSLSTLTKYFLKNRALGMGIVVAGSSTGGVIWPIVLDQLLNHTHLGFGWTIRIIAFIMLPLLTLSCLLIRSPAVIQSSLDEKDRTPAVKPKADLSIIKNPAFILCCAGMAIANFGMFSPFFYISSYAGSLNMSTSFTFYLVSIVNGASFFGRILPGILADRYGCFNLLSSAALVSGVVAFCWTGATNVAGVTVWALAYGFASGAIMSLQTACVSRLATPQTMGTAMGLAMGSIALMALFGTPISGQLVGQYSYLVLSMFAGATLVAGSVLIACARFFQDRRLFAVV</sequence>
<organism evidence="5 6">
    <name type="scientific">Aureobasidium melanogenum</name>
    <name type="common">Aureobasidium pullulans var. melanogenum</name>
    <dbReference type="NCBI Taxonomy" id="46634"/>
    <lineage>
        <taxon>Eukaryota</taxon>
        <taxon>Fungi</taxon>
        <taxon>Dikarya</taxon>
        <taxon>Ascomycota</taxon>
        <taxon>Pezizomycotina</taxon>
        <taxon>Dothideomycetes</taxon>
        <taxon>Dothideomycetidae</taxon>
        <taxon>Dothideales</taxon>
        <taxon>Saccotheciaceae</taxon>
        <taxon>Aureobasidium</taxon>
    </lineage>
</organism>
<dbReference type="InterPro" id="IPR050327">
    <property type="entry name" value="Proton-linked_MCT"/>
</dbReference>
<feature type="transmembrane region" description="Helical" evidence="3">
    <location>
        <begin position="338"/>
        <end position="360"/>
    </location>
</feature>
<dbReference type="InterPro" id="IPR036259">
    <property type="entry name" value="MFS_trans_sf"/>
</dbReference>
<feature type="transmembrane region" description="Helical" evidence="3">
    <location>
        <begin position="76"/>
        <end position="98"/>
    </location>
</feature>
<feature type="transmembrane region" description="Helical" evidence="3">
    <location>
        <begin position="36"/>
        <end position="56"/>
    </location>
</feature>
<reference evidence="5" key="2">
    <citation type="submission" date="2021-08" db="EMBL/GenBank/DDBJ databases">
        <authorList>
            <person name="Gostincar C."/>
            <person name="Sun X."/>
            <person name="Song Z."/>
            <person name="Gunde-Cimerman N."/>
        </authorList>
    </citation>
    <scope>NUCLEOTIDE SEQUENCE</scope>
    <source>
        <strain evidence="5">EXF-9911</strain>
    </source>
</reference>
<evidence type="ECO:0000313" key="6">
    <source>
        <dbReference type="Proteomes" id="UP000779574"/>
    </source>
</evidence>
<dbReference type="InterPro" id="IPR011701">
    <property type="entry name" value="MFS"/>
</dbReference>
<dbReference type="InterPro" id="IPR020846">
    <property type="entry name" value="MFS_dom"/>
</dbReference>
<dbReference type="PANTHER" id="PTHR11360">
    <property type="entry name" value="MONOCARBOXYLATE TRANSPORTER"/>
    <property type="match status" value="1"/>
</dbReference>
<dbReference type="Proteomes" id="UP000779574">
    <property type="component" value="Unassembled WGS sequence"/>
</dbReference>
<feature type="transmembrane region" description="Helical" evidence="3">
    <location>
        <begin position="313"/>
        <end position="332"/>
    </location>
</feature>
<evidence type="ECO:0000259" key="4">
    <source>
        <dbReference type="PROSITE" id="PS50850"/>
    </source>
</evidence>
<evidence type="ECO:0000256" key="3">
    <source>
        <dbReference type="SAM" id="Phobius"/>
    </source>
</evidence>
<dbReference type="EMBL" id="JAHFXF010000551">
    <property type="protein sequence ID" value="KAG9685803.1"/>
    <property type="molecule type" value="Genomic_DNA"/>
</dbReference>
<gene>
    <name evidence="5" type="ORF">KCU76_g11455</name>
</gene>
<evidence type="ECO:0000256" key="2">
    <source>
        <dbReference type="ARBA" id="ARBA00006727"/>
    </source>
</evidence>
<feature type="transmembrane region" description="Helical" evidence="3">
    <location>
        <begin position="162"/>
        <end position="182"/>
    </location>
</feature>
<dbReference type="AlphaFoldDB" id="A0A9P8ED05"/>
<feature type="transmembrane region" description="Helical" evidence="3">
    <location>
        <begin position="372"/>
        <end position="392"/>
    </location>
</feature>
<dbReference type="GO" id="GO:0016020">
    <property type="term" value="C:membrane"/>
    <property type="evidence" value="ECO:0007669"/>
    <property type="project" value="UniProtKB-SubCell"/>
</dbReference>
<evidence type="ECO:0000256" key="1">
    <source>
        <dbReference type="ARBA" id="ARBA00004141"/>
    </source>
</evidence>
<dbReference type="GO" id="GO:0022857">
    <property type="term" value="F:transmembrane transporter activity"/>
    <property type="evidence" value="ECO:0007669"/>
    <property type="project" value="InterPro"/>
</dbReference>
<reference evidence="5" key="1">
    <citation type="journal article" date="2021" name="J Fungi (Basel)">
        <title>Virulence traits and population genomics of the black yeast Aureobasidium melanogenum.</title>
        <authorList>
            <person name="Cernosa A."/>
            <person name="Sun X."/>
            <person name="Gostincar C."/>
            <person name="Fang C."/>
            <person name="Gunde-Cimerman N."/>
            <person name="Song Z."/>
        </authorList>
    </citation>
    <scope>NUCLEOTIDE SEQUENCE</scope>
    <source>
        <strain evidence="5">EXF-9911</strain>
    </source>
</reference>
<evidence type="ECO:0000313" key="5">
    <source>
        <dbReference type="EMBL" id="KAG9685803.1"/>
    </source>
</evidence>
<dbReference type="PROSITE" id="PS50850">
    <property type="entry name" value="MFS"/>
    <property type="match status" value="1"/>
</dbReference>
<dbReference type="PANTHER" id="PTHR11360:SF250">
    <property type="entry name" value="MFS-TYPE TRANSPORTER AFUA_1G00970"/>
    <property type="match status" value="1"/>
</dbReference>
<feature type="transmembrane region" description="Helical" evidence="3">
    <location>
        <begin position="283"/>
        <end position="301"/>
    </location>
</feature>
<comment type="similarity">
    <text evidence="2">Belongs to the major facilitator superfamily. Monocarboxylate porter (TC 2.A.1.13) family.</text>
</comment>
<comment type="caution">
    <text evidence="5">The sequence shown here is derived from an EMBL/GenBank/DDBJ whole genome shotgun (WGS) entry which is preliminary data.</text>
</comment>
<feature type="transmembrane region" description="Helical" evidence="3">
    <location>
        <begin position="194"/>
        <end position="216"/>
    </location>
</feature>
<name>A0A9P8ED05_AURME</name>
<feature type="domain" description="Major facilitator superfamily (MFS) profile" evidence="4">
    <location>
        <begin position="37"/>
        <end position="422"/>
    </location>
</feature>
<dbReference type="SUPFAM" id="SSF103473">
    <property type="entry name" value="MFS general substrate transporter"/>
    <property type="match status" value="1"/>
</dbReference>
<accession>A0A9P8ED05</accession>
<feature type="non-terminal residue" evidence="5">
    <location>
        <position position="433"/>
    </location>
</feature>
<feature type="transmembrane region" description="Helical" evidence="3">
    <location>
        <begin position="105"/>
        <end position="123"/>
    </location>
</feature>
<proteinExistence type="inferred from homology"/>
<dbReference type="Gene3D" id="1.20.1250.20">
    <property type="entry name" value="MFS general substrate transporter like domains"/>
    <property type="match status" value="1"/>
</dbReference>